<protein>
    <submittedName>
        <fullName evidence="5">Uncharacterized protein</fullName>
    </submittedName>
</protein>
<dbReference type="PANTHER" id="PTHR24113:SF12">
    <property type="entry name" value="RAN GTPASE-ACTIVATING PROTEIN 1"/>
    <property type="match status" value="1"/>
</dbReference>
<gene>
    <name evidence="5" type="ORF">CVLEPA_LOCUS20628</name>
</gene>
<dbReference type="InterPro" id="IPR027038">
    <property type="entry name" value="RanGap"/>
</dbReference>
<name>A0ABP0GDB8_CLALP</name>
<evidence type="ECO:0000313" key="5">
    <source>
        <dbReference type="EMBL" id="CAK8688634.1"/>
    </source>
</evidence>
<dbReference type="Pfam" id="PF13516">
    <property type="entry name" value="LRR_6"/>
    <property type="match status" value="5"/>
</dbReference>
<evidence type="ECO:0000256" key="3">
    <source>
        <dbReference type="ARBA" id="ARBA00022737"/>
    </source>
</evidence>
<feature type="region of interest" description="Disordered" evidence="4">
    <location>
        <begin position="131"/>
        <end position="168"/>
    </location>
</feature>
<dbReference type="SMART" id="SM00368">
    <property type="entry name" value="LRR_RI"/>
    <property type="match status" value="5"/>
</dbReference>
<dbReference type="PANTHER" id="PTHR24113">
    <property type="entry name" value="RAN GTPASE-ACTIVATING PROTEIN 1"/>
    <property type="match status" value="1"/>
</dbReference>
<dbReference type="Proteomes" id="UP001642483">
    <property type="component" value="Unassembled WGS sequence"/>
</dbReference>
<evidence type="ECO:0000313" key="6">
    <source>
        <dbReference type="Proteomes" id="UP001642483"/>
    </source>
</evidence>
<feature type="compositionally biased region" description="Polar residues" evidence="4">
    <location>
        <begin position="155"/>
        <end position="164"/>
    </location>
</feature>
<comment type="caution">
    <text evidence="5">The sequence shown here is derived from an EMBL/GenBank/DDBJ whole genome shotgun (WGS) entry which is preliminary data.</text>
</comment>
<keyword evidence="3" id="KW-0677">Repeat</keyword>
<keyword evidence="2" id="KW-0433">Leucine-rich repeat</keyword>
<evidence type="ECO:0000256" key="4">
    <source>
        <dbReference type="SAM" id="MobiDB-lite"/>
    </source>
</evidence>
<organism evidence="5 6">
    <name type="scientific">Clavelina lepadiformis</name>
    <name type="common">Light-bulb sea squirt</name>
    <name type="synonym">Ascidia lepadiformis</name>
    <dbReference type="NCBI Taxonomy" id="159417"/>
    <lineage>
        <taxon>Eukaryota</taxon>
        <taxon>Metazoa</taxon>
        <taxon>Chordata</taxon>
        <taxon>Tunicata</taxon>
        <taxon>Ascidiacea</taxon>
        <taxon>Aplousobranchia</taxon>
        <taxon>Clavelinidae</taxon>
        <taxon>Clavelina</taxon>
    </lineage>
</organism>
<dbReference type="Gene3D" id="3.80.10.10">
    <property type="entry name" value="Ribonuclease Inhibitor"/>
    <property type="match status" value="2"/>
</dbReference>
<evidence type="ECO:0000256" key="2">
    <source>
        <dbReference type="ARBA" id="ARBA00022614"/>
    </source>
</evidence>
<feature type="compositionally biased region" description="Polar residues" evidence="4">
    <location>
        <begin position="559"/>
        <end position="569"/>
    </location>
</feature>
<sequence>MAQATKSAASSVAECLDPAHLLQPSIESNRVAIYNRAARTYEIPSAPGRAGQCADTGHSSSFAAVCWSFTTSRITAFLKHILQTMKKLDLSGNNLCDDGASHISTCLSKIEKLDIGGCNISASGIKSISDAMSKLPEPRQAQETAERRKSKDIQQESNQAAQDSLRQKQQELDNTSIQVIPVRLLQSAGQITTSRITAFLQHILQTMKKLSLRGYDLGDDRASHISTCLSKIEELHIRLCNISASGIKSISDAISKLPEPMKKLNLSDIYLDDIGASHILTCLSKIEELDIGECNISESGIKSISDAISKLPEPIRYLNLSGNKFGDAGVPFVMSCLDKIEKLYMTDCNITEEGVRVITKHIKNCSNLPKVLEFNYDKMKLFSVLRCGLYQLDNGNFRNLDLTAVGWEALAAAINKLPQPGDITDENLERQECETTHREFSYVFDCKPTSIRSEQLRSKVNLRAAEPPRRRLNASTKHDIGLRSSPTVSPDVSVQMTKATDVKLLLVLLKSTDSFLGSAARISNQTPSVKQPHPSAVIYPPRLFAQPESYLSHYDDHCPQSTTGLQGPTESRVHLYSSHSKDCS</sequence>
<dbReference type="InterPro" id="IPR001611">
    <property type="entry name" value="Leu-rich_rpt"/>
</dbReference>
<dbReference type="SUPFAM" id="SSF52047">
    <property type="entry name" value="RNI-like"/>
    <property type="match status" value="1"/>
</dbReference>
<feature type="compositionally biased region" description="Basic and acidic residues" evidence="4">
    <location>
        <begin position="144"/>
        <end position="154"/>
    </location>
</feature>
<accession>A0ABP0GDB8</accession>
<feature type="region of interest" description="Disordered" evidence="4">
    <location>
        <begin position="555"/>
        <end position="584"/>
    </location>
</feature>
<evidence type="ECO:0000256" key="1">
    <source>
        <dbReference type="ARBA" id="ARBA00022468"/>
    </source>
</evidence>
<reference evidence="5 6" key="1">
    <citation type="submission" date="2024-02" db="EMBL/GenBank/DDBJ databases">
        <authorList>
            <person name="Daric V."/>
            <person name="Darras S."/>
        </authorList>
    </citation>
    <scope>NUCLEOTIDE SEQUENCE [LARGE SCALE GENOMIC DNA]</scope>
</reference>
<dbReference type="InterPro" id="IPR032675">
    <property type="entry name" value="LRR_dom_sf"/>
</dbReference>
<dbReference type="EMBL" id="CAWYQH010000108">
    <property type="protein sequence ID" value="CAK8688634.1"/>
    <property type="molecule type" value="Genomic_DNA"/>
</dbReference>
<keyword evidence="6" id="KW-1185">Reference proteome</keyword>
<proteinExistence type="predicted"/>
<keyword evidence="1" id="KW-0343">GTPase activation</keyword>